<dbReference type="PROSITE" id="PS51257">
    <property type="entry name" value="PROKAR_LIPOPROTEIN"/>
    <property type="match status" value="1"/>
</dbReference>
<keyword evidence="1" id="KW-0732">Signal</keyword>
<evidence type="ECO:0000313" key="3">
    <source>
        <dbReference type="Proteomes" id="UP000029843"/>
    </source>
</evidence>
<name>A0A099KA70_COLPS</name>
<dbReference type="OrthoDB" id="60524at2"/>
<protein>
    <recommendedName>
        <fullName evidence="4">Lipoprotein</fullName>
    </recommendedName>
</protein>
<comment type="caution">
    <text evidence="2">The sequence shown here is derived from an EMBL/GenBank/DDBJ whole genome shotgun (WGS) entry which is preliminary data.</text>
</comment>
<evidence type="ECO:0000313" key="2">
    <source>
        <dbReference type="EMBL" id="KGJ87160.1"/>
    </source>
</evidence>
<feature type="chain" id="PRO_5001956605" description="Lipoprotein" evidence="1">
    <location>
        <begin position="20"/>
        <end position="430"/>
    </location>
</feature>
<proteinExistence type="predicted"/>
<dbReference type="RefSeq" id="WP_033095605.1">
    <property type="nucleotide sequence ID" value="NZ_JQED01000055.1"/>
</dbReference>
<dbReference type="AlphaFoldDB" id="A0A099KA70"/>
<reference evidence="2 3" key="1">
    <citation type="submission" date="2014-08" db="EMBL/GenBank/DDBJ databases">
        <title>Genomic and Phenotypic Diversity of Colwellia psychrerythraea strains from Disparate Marine Basins.</title>
        <authorList>
            <person name="Techtmann S.M."/>
            <person name="Stelling S.C."/>
            <person name="Utturkar S.M."/>
            <person name="Alshibli N."/>
            <person name="Harris A."/>
            <person name="Brown S.D."/>
            <person name="Hazen T.C."/>
        </authorList>
    </citation>
    <scope>NUCLEOTIDE SEQUENCE [LARGE SCALE GENOMIC DNA]</scope>
    <source>
        <strain evidence="2 3">ND2E</strain>
    </source>
</reference>
<accession>A0A099KA70</accession>
<sequence>MKKFCIKTLVIACAASALIGCGDSETTIVELEPTPAEEGGAHPEVELGKGRLAIAAAEEAVVHIFDLEDNSLVDSLTITNPAEYLYASPDNRYAVAVQRSLDRVEFIDGGVWQELHGDHYDQHADEPVLTNFSLLDVKPTHYVLRGDKAAVFFDGNKETGVNASLALLSDESISEEQLIAQYHFDTYMHGTAEIRGNFVLTTLRDSEAESSLPEQVTLLEVHDDHFHQEQVFETTCPALHGSFQTEAYIAFACGDGVLSIEQQGSVFTAQKIANPIEMPEGVRIGSLKGSSESNIMIGASRAGFFLVDLSAQSITPFNWQSEESLVSVTYGFDGHNEHMLILDNQGHLNMFSAENNWELDKRIEVFDELAEEAKPSIIASKAHEFVYVINGQEVTTIDLHEGTVVGHFDLNFLPGKAAWLGIAGEEEHEH</sequence>
<dbReference type="PATRIC" id="fig|28229.4.peg.4052"/>
<evidence type="ECO:0008006" key="4">
    <source>
        <dbReference type="Google" id="ProtNLM"/>
    </source>
</evidence>
<evidence type="ECO:0000256" key="1">
    <source>
        <dbReference type="SAM" id="SignalP"/>
    </source>
</evidence>
<dbReference type="Proteomes" id="UP000029843">
    <property type="component" value="Unassembled WGS sequence"/>
</dbReference>
<gene>
    <name evidence="2" type="ORF">ND2E_0567</name>
</gene>
<organism evidence="2 3">
    <name type="scientific">Colwellia psychrerythraea</name>
    <name type="common">Vibrio psychroerythus</name>
    <dbReference type="NCBI Taxonomy" id="28229"/>
    <lineage>
        <taxon>Bacteria</taxon>
        <taxon>Pseudomonadati</taxon>
        <taxon>Pseudomonadota</taxon>
        <taxon>Gammaproteobacteria</taxon>
        <taxon>Alteromonadales</taxon>
        <taxon>Colwelliaceae</taxon>
        <taxon>Colwellia</taxon>
    </lineage>
</organism>
<feature type="signal peptide" evidence="1">
    <location>
        <begin position="1"/>
        <end position="19"/>
    </location>
</feature>
<dbReference type="EMBL" id="JQED01000055">
    <property type="protein sequence ID" value="KGJ87160.1"/>
    <property type="molecule type" value="Genomic_DNA"/>
</dbReference>